<dbReference type="Proteomes" id="UP001320170">
    <property type="component" value="Unassembled WGS sequence"/>
</dbReference>
<evidence type="ECO:0008006" key="3">
    <source>
        <dbReference type="Google" id="ProtNLM"/>
    </source>
</evidence>
<keyword evidence="2" id="KW-1185">Reference proteome</keyword>
<comment type="caution">
    <text evidence="1">The sequence shown here is derived from an EMBL/GenBank/DDBJ whole genome shotgun (WGS) entry which is preliminary data.</text>
</comment>
<dbReference type="RefSeq" id="WP_232890463.1">
    <property type="nucleotide sequence ID" value="NZ_JAJSPM010000003.1"/>
</dbReference>
<gene>
    <name evidence="1" type="ORF">LXO92_04725</name>
</gene>
<dbReference type="EMBL" id="JAJTND010000003">
    <property type="protein sequence ID" value="MCE3531679.1"/>
    <property type="molecule type" value="Genomic_DNA"/>
</dbReference>
<protein>
    <recommendedName>
        <fullName evidence="3">Ankyrin repeat-containing protein</fullName>
    </recommendedName>
</protein>
<evidence type="ECO:0000313" key="1">
    <source>
        <dbReference type="EMBL" id="MCE3531679.1"/>
    </source>
</evidence>
<accession>A0ABS8X135</accession>
<sequence length="554" mass="63249">MSKKQKVNTGQHLVIPNLNKYLKYHNLPIKLDEDGICNALATLYIQYVLEGKEKEFVTLLSVIAQKIPPTSDLDAKLFSLVEKIIALQVSDSQSTRNKYSQSNSHEQIEVKGKELQSIFQIGLKTSYKNWAEIIKQIDLKPNEAMRVCSLDHAIAIVRDGNGYKVYDPNNSIVSKQFNDVTKMTKWLSSTAYNFSILPFGHTTLDMHIDVISTDLQSDRTFPDKKTLLDKYLTPVQKKLNHKVGGGLHFAMRYDDAETTEYIFNDSKTRLSDSELSNAGVVAIRYDSAKALEKLIHKLQKENKAELLGPLFMVSCQEGSYRCFEKLLQIEEIRDLYHELISDAHEMILKRAFEGLNEYLISRVVDDVVNKHTASVFTPEFLSELIDISIKEKNYQGVKLLAEKINGLDKKIDAPEERLRFLKHAIKQNDPLMVRVLIEKLKMTKEELNCLSISMTMINKQNVEIFTILKGKGYEFSSQAADLIERKQKNSIGFLKSLGMALVCFSEFLLQQNKIKIDEKKIELFSFFKKQFGGIVKPTEGISEKNHVDLSIKTS</sequence>
<reference evidence="1 2" key="1">
    <citation type="journal article" date="2024" name="Pathogens">
        <title>Characterization of a Novel Species of Legionella Isolated from a Healthcare Facility: Legionella resiliens sp. nov.</title>
        <authorList>
            <person name="Cristino S."/>
            <person name="Pascale M.R."/>
            <person name="Marino F."/>
            <person name="Derelitto C."/>
            <person name="Salaris S."/>
            <person name="Orsini M."/>
            <person name="Squarzoni S."/>
            <person name="Grottola A."/>
            <person name="Girolamini L."/>
        </authorList>
    </citation>
    <scope>NUCLEOTIDE SEQUENCE [LARGE SCALE GENOMIC DNA]</scope>
    <source>
        <strain evidence="1 2">8cVS16</strain>
    </source>
</reference>
<evidence type="ECO:0000313" key="2">
    <source>
        <dbReference type="Proteomes" id="UP001320170"/>
    </source>
</evidence>
<organism evidence="1 2">
    <name type="scientific">Legionella resiliens</name>
    <dbReference type="NCBI Taxonomy" id="2905958"/>
    <lineage>
        <taxon>Bacteria</taxon>
        <taxon>Pseudomonadati</taxon>
        <taxon>Pseudomonadota</taxon>
        <taxon>Gammaproteobacteria</taxon>
        <taxon>Legionellales</taxon>
        <taxon>Legionellaceae</taxon>
        <taxon>Legionella</taxon>
    </lineage>
</organism>
<name>A0ABS8X135_9GAMM</name>
<proteinExistence type="predicted"/>